<evidence type="ECO:0000259" key="1">
    <source>
        <dbReference type="Pfam" id="PF01551"/>
    </source>
</evidence>
<reference evidence="2" key="1">
    <citation type="submission" date="2023-03" db="EMBL/GenBank/DDBJ databases">
        <title>Stygiobacter electus gen. nov., sp. nov., facultatively anaerobic thermotolerant bacterium of the class Ignavibacteria from a well of Yessentuki mineral water deposit.</title>
        <authorList>
            <person name="Podosokorskaya O.A."/>
            <person name="Elcheninov A.G."/>
            <person name="Petrova N.F."/>
            <person name="Zavarzina D.G."/>
            <person name="Kublanov I.V."/>
            <person name="Merkel A.Y."/>
        </authorList>
    </citation>
    <scope>NUCLEOTIDE SEQUENCE</scope>
    <source>
        <strain evidence="2">09-Me</strain>
    </source>
</reference>
<dbReference type="InterPro" id="IPR011055">
    <property type="entry name" value="Dup_hybrid_motif"/>
</dbReference>
<dbReference type="InterPro" id="IPR050570">
    <property type="entry name" value="Cell_wall_metabolism_enzyme"/>
</dbReference>
<sequence length="269" mass="30772">MKKIILILFFSTSLIAQPIKFYGEAKPASLVIGKTDSIKTILINKNKIKFSKEGYFIFAFDKEDEGDFELTIIHRNKKINRFNYSFAKQEYENQELTLSNKMVSPPKKYLLRIKKETKQIKSSRKNLIKNNKTFYLSGFSFPVKNVRITSEFGLNRILNGQPKNFHNGIDFGGSTGDSVFAIADAKVLFVGKNFYFNGNFILLDHGQGLNSIYLHLSKILVKKNQIVKKGDLIGLMGSTGRSTGPHLHLGIQWFNKRIDPMNLFNLKFE</sequence>
<dbReference type="InterPro" id="IPR016047">
    <property type="entry name" value="M23ase_b-sheet_dom"/>
</dbReference>
<comment type="caution">
    <text evidence="2">The sequence shown here is derived from an EMBL/GenBank/DDBJ whole genome shotgun (WGS) entry which is preliminary data.</text>
</comment>
<gene>
    <name evidence="2" type="ORF">P0M35_08675</name>
</gene>
<evidence type="ECO:0000313" key="3">
    <source>
        <dbReference type="Proteomes" id="UP001221302"/>
    </source>
</evidence>
<dbReference type="EMBL" id="JARGDL010000011">
    <property type="protein sequence ID" value="MDF1612222.1"/>
    <property type="molecule type" value="Genomic_DNA"/>
</dbReference>
<protein>
    <submittedName>
        <fullName evidence="2">M23 family metallopeptidase</fullName>
    </submittedName>
</protein>
<dbReference type="AlphaFoldDB" id="A0AAE3P0N2"/>
<evidence type="ECO:0000313" key="2">
    <source>
        <dbReference type="EMBL" id="MDF1612222.1"/>
    </source>
</evidence>
<dbReference type="SUPFAM" id="SSF51261">
    <property type="entry name" value="Duplicated hybrid motif"/>
    <property type="match status" value="1"/>
</dbReference>
<dbReference type="GO" id="GO:0004222">
    <property type="term" value="F:metalloendopeptidase activity"/>
    <property type="evidence" value="ECO:0007669"/>
    <property type="project" value="TreeGrafter"/>
</dbReference>
<dbReference type="PANTHER" id="PTHR21666:SF270">
    <property type="entry name" value="MUREIN HYDROLASE ACTIVATOR ENVC"/>
    <property type="match status" value="1"/>
</dbReference>
<proteinExistence type="predicted"/>
<name>A0AAE3P0N2_9BACT</name>
<feature type="domain" description="M23ase beta-sheet core" evidence="1">
    <location>
        <begin position="165"/>
        <end position="260"/>
    </location>
</feature>
<dbReference type="RefSeq" id="WP_321535992.1">
    <property type="nucleotide sequence ID" value="NZ_JARGDL010000011.1"/>
</dbReference>
<dbReference type="PANTHER" id="PTHR21666">
    <property type="entry name" value="PEPTIDASE-RELATED"/>
    <property type="match status" value="1"/>
</dbReference>
<dbReference type="Proteomes" id="UP001221302">
    <property type="component" value="Unassembled WGS sequence"/>
</dbReference>
<dbReference type="Pfam" id="PF01551">
    <property type="entry name" value="Peptidase_M23"/>
    <property type="match status" value="1"/>
</dbReference>
<keyword evidence="3" id="KW-1185">Reference proteome</keyword>
<dbReference type="CDD" id="cd12797">
    <property type="entry name" value="M23_peptidase"/>
    <property type="match status" value="1"/>
</dbReference>
<organism evidence="2 3">
    <name type="scientific">Stygiobacter electus</name>
    <dbReference type="NCBI Taxonomy" id="3032292"/>
    <lineage>
        <taxon>Bacteria</taxon>
        <taxon>Pseudomonadati</taxon>
        <taxon>Ignavibacteriota</taxon>
        <taxon>Ignavibacteria</taxon>
        <taxon>Ignavibacteriales</taxon>
        <taxon>Melioribacteraceae</taxon>
        <taxon>Stygiobacter</taxon>
    </lineage>
</organism>
<accession>A0AAE3P0N2</accession>
<dbReference type="Gene3D" id="2.70.70.10">
    <property type="entry name" value="Glucose Permease (Domain IIA)"/>
    <property type="match status" value="1"/>
</dbReference>